<name>A0A0B0MLW7_GOSAR</name>
<dbReference type="AlphaFoldDB" id="A0A0B0MLW7"/>
<proteinExistence type="predicted"/>
<keyword evidence="2" id="KW-1185">Reference proteome</keyword>
<evidence type="ECO:0000313" key="1">
    <source>
        <dbReference type="EMBL" id="KHG00489.1"/>
    </source>
</evidence>
<accession>A0A0B0MLW7</accession>
<gene>
    <name evidence="1" type="ORF">F383_18176</name>
</gene>
<organism evidence="1 2">
    <name type="scientific">Gossypium arboreum</name>
    <name type="common">Tree cotton</name>
    <name type="synonym">Gossypium nanking</name>
    <dbReference type="NCBI Taxonomy" id="29729"/>
    <lineage>
        <taxon>Eukaryota</taxon>
        <taxon>Viridiplantae</taxon>
        <taxon>Streptophyta</taxon>
        <taxon>Embryophyta</taxon>
        <taxon>Tracheophyta</taxon>
        <taxon>Spermatophyta</taxon>
        <taxon>Magnoliopsida</taxon>
        <taxon>eudicotyledons</taxon>
        <taxon>Gunneridae</taxon>
        <taxon>Pentapetalae</taxon>
        <taxon>rosids</taxon>
        <taxon>malvids</taxon>
        <taxon>Malvales</taxon>
        <taxon>Malvaceae</taxon>
        <taxon>Malvoideae</taxon>
        <taxon>Gossypium</taxon>
    </lineage>
</organism>
<evidence type="ECO:0000313" key="2">
    <source>
        <dbReference type="Proteomes" id="UP000032142"/>
    </source>
</evidence>
<dbReference type="EMBL" id="JRRC01131734">
    <property type="protein sequence ID" value="KHG00489.1"/>
    <property type="molecule type" value="Genomic_DNA"/>
</dbReference>
<dbReference type="Proteomes" id="UP000032142">
    <property type="component" value="Unassembled WGS sequence"/>
</dbReference>
<protein>
    <submittedName>
        <fullName evidence="1">Uncharacterized protein</fullName>
    </submittedName>
</protein>
<sequence>MAIYKKNYQPKKANTFGQINYDT</sequence>
<comment type="caution">
    <text evidence="1">The sequence shown here is derived from an EMBL/GenBank/DDBJ whole genome shotgun (WGS) entry which is preliminary data.</text>
</comment>
<reference evidence="2" key="1">
    <citation type="submission" date="2014-09" db="EMBL/GenBank/DDBJ databases">
        <authorList>
            <person name="Mudge J."/>
            <person name="Ramaraj T."/>
            <person name="Lindquist I.E."/>
            <person name="Bharti A.K."/>
            <person name="Sundararajan A."/>
            <person name="Cameron C.T."/>
            <person name="Woodward J.E."/>
            <person name="May G.D."/>
            <person name="Brubaker C."/>
            <person name="Broadhvest J."/>
            <person name="Wilkins T.A."/>
        </authorList>
    </citation>
    <scope>NUCLEOTIDE SEQUENCE</scope>
    <source>
        <strain evidence="2">cv. AKA8401</strain>
    </source>
</reference>